<evidence type="ECO:0000313" key="3">
    <source>
        <dbReference type="Proteomes" id="UP001189429"/>
    </source>
</evidence>
<feature type="region of interest" description="Disordered" evidence="1">
    <location>
        <begin position="256"/>
        <end position="279"/>
    </location>
</feature>
<accession>A0ABN9XJS6</accession>
<feature type="non-terminal residue" evidence="2">
    <location>
        <position position="1"/>
    </location>
</feature>
<dbReference type="EMBL" id="CAUYUJ010020719">
    <property type="protein sequence ID" value="CAK0900053.1"/>
    <property type="molecule type" value="Genomic_DNA"/>
</dbReference>
<evidence type="ECO:0008006" key="4">
    <source>
        <dbReference type="Google" id="ProtNLM"/>
    </source>
</evidence>
<dbReference type="SUPFAM" id="SSF47954">
    <property type="entry name" value="Cyclin-like"/>
    <property type="match status" value="1"/>
</dbReference>
<dbReference type="Gene3D" id="1.10.472.10">
    <property type="entry name" value="Cyclin-like"/>
    <property type="match status" value="1"/>
</dbReference>
<organism evidence="2 3">
    <name type="scientific">Prorocentrum cordatum</name>
    <dbReference type="NCBI Taxonomy" id="2364126"/>
    <lineage>
        <taxon>Eukaryota</taxon>
        <taxon>Sar</taxon>
        <taxon>Alveolata</taxon>
        <taxon>Dinophyceae</taxon>
        <taxon>Prorocentrales</taxon>
        <taxon>Prorocentraceae</taxon>
        <taxon>Prorocentrum</taxon>
    </lineage>
</organism>
<dbReference type="InterPro" id="IPR036915">
    <property type="entry name" value="Cyclin-like_sf"/>
</dbReference>
<comment type="caution">
    <text evidence="2">The sequence shown here is derived from an EMBL/GenBank/DDBJ whole genome shotgun (WGS) entry which is preliminary data.</text>
</comment>
<gene>
    <name evidence="2" type="ORF">PCOR1329_LOCUS77450</name>
</gene>
<keyword evidence="3" id="KW-1185">Reference proteome</keyword>
<dbReference type="Proteomes" id="UP001189429">
    <property type="component" value="Unassembled WGS sequence"/>
</dbReference>
<reference evidence="2" key="1">
    <citation type="submission" date="2023-10" db="EMBL/GenBank/DDBJ databases">
        <authorList>
            <person name="Chen Y."/>
            <person name="Shah S."/>
            <person name="Dougan E. K."/>
            <person name="Thang M."/>
            <person name="Chan C."/>
        </authorList>
    </citation>
    <scope>NUCLEOTIDE SEQUENCE [LARGE SCALE GENOMIC DNA]</scope>
</reference>
<protein>
    <recommendedName>
        <fullName evidence="4">Cyclin N-terminal domain-containing protein</fullName>
    </recommendedName>
</protein>
<sequence>VCAACGAPSAVCWAAAVFYRRFFAARSPAEFDPLLVLLACVHLACKVEEVHEVTLDRVLEAAGLGEGEGARVSGAELPLLEAVGFQLFLEPKPDDTALRMLAEDVRRAVPEDTLTDAGWCEAIRGDGDRKGAGLAEARGANDKPSRPLITQTRFCLCSRTTMQHGIVDSQAVFQQRLEELGLGDLFQRFVDLGWASYGNFAFAMSSGPGGIVEDVRFGTTIVMPLFQIGPEEKQPPRTAAVRRLFFESHALSVSELRHRTERTDQDAPRKVPQAEREARKEVLRKRLAPGLQMEGELDPSNVLVDRFVQMVEENTLQWVPWEMASKRDQELTTQPGRKKWFPDGTGTVRERNVSDPIVADVSNALKVSWALQRRGLAMEVARLMTFEGHELLRNKLLAALTREVPDDRYEPPTLDNLRSADKEVWKKLSRLCAGGVRPATARDQLPTDSHIQTVFDSVEVNMLLMPLAKAGASSSKRKAEAAWQNDDNVHKRRKGGKGGAFAPPPQPAAEPRKGKDRGKKWTPAMPKELLALGGVPLLPDRTPICYGYNSGRCREQVRDGRCARGMHVCCRKGCGGKHPISERTMPM</sequence>
<evidence type="ECO:0000256" key="1">
    <source>
        <dbReference type="SAM" id="MobiDB-lite"/>
    </source>
</evidence>
<proteinExistence type="predicted"/>
<feature type="region of interest" description="Disordered" evidence="1">
    <location>
        <begin position="474"/>
        <end position="521"/>
    </location>
</feature>
<name>A0ABN9XJS6_9DINO</name>
<evidence type="ECO:0000313" key="2">
    <source>
        <dbReference type="EMBL" id="CAK0900053.1"/>
    </source>
</evidence>